<evidence type="ECO:0000256" key="10">
    <source>
        <dbReference type="ARBA" id="ARBA00022679"/>
    </source>
</evidence>
<keyword evidence="9" id="KW-0028">Amino-acid biosynthesis</keyword>
<dbReference type="EMBL" id="BAABGY010000006">
    <property type="protein sequence ID" value="GAA4326868.1"/>
    <property type="molecule type" value="Genomic_DNA"/>
</dbReference>
<dbReference type="Gene3D" id="3.20.10.10">
    <property type="entry name" value="D-amino Acid Aminotransferase, subunit A, domain 2"/>
    <property type="match status" value="1"/>
</dbReference>
<evidence type="ECO:0000313" key="17">
    <source>
        <dbReference type="Proteomes" id="UP001501725"/>
    </source>
</evidence>
<organism evidence="16 17">
    <name type="scientific">Flaviaesturariibacter amylovorans</name>
    <dbReference type="NCBI Taxonomy" id="1084520"/>
    <lineage>
        <taxon>Bacteria</taxon>
        <taxon>Pseudomonadati</taxon>
        <taxon>Bacteroidota</taxon>
        <taxon>Chitinophagia</taxon>
        <taxon>Chitinophagales</taxon>
        <taxon>Chitinophagaceae</taxon>
        <taxon>Flaviaestuariibacter</taxon>
    </lineage>
</organism>
<dbReference type="InterPro" id="IPR043131">
    <property type="entry name" value="BCAT-like_N"/>
</dbReference>
<evidence type="ECO:0000313" key="16">
    <source>
        <dbReference type="EMBL" id="GAA4326868.1"/>
    </source>
</evidence>
<evidence type="ECO:0000256" key="15">
    <source>
        <dbReference type="ARBA" id="ARBA00049229"/>
    </source>
</evidence>
<dbReference type="Gene3D" id="3.30.470.10">
    <property type="match status" value="1"/>
</dbReference>
<comment type="catalytic activity">
    <reaction evidence="14">
        <text>L-isoleucine + 2-oxoglutarate = (S)-3-methyl-2-oxopentanoate + L-glutamate</text>
        <dbReference type="Rhea" id="RHEA:24801"/>
        <dbReference type="ChEBI" id="CHEBI:16810"/>
        <dbReference type="ChEBI" id="CHEBI:29985"/>
        <dbReference type="ChEBI" id="CHEBI:35146"/>
        <dbReference type="ChEBI" id="CHEBI:58045"/>
        <dbReference type="EC" id="2.6.1.42"/>
    </reaction>
</comment>
<comment type="pathway">
    <text evidence="3">Amino-acid biosynthesis; L-isoleucine biosynthesis; L-isoleucine from 2-oxobutanoate: step 4/4.</text>
</comment>
<evidence type="ECO:0000256" key="1">
    <source>
        <dbReference type="ARBA" id="ARBA00001933"/>
    </source>
</evidence>
<evidence type="ECO:0000256" key="13">
    <source>
        <dbReference type="ARBA" id="ARBA00048212"/>
    </source>
</evidence>
<comment type="caution">
    <text evidence="16">The sequence shown here is derived from an EMBL/GenBank/DDBJ whole genome shotgun (WGS) entry which is preliminary data.</text>
</comment>
<evidence type="ECO:0000256" key="5">
    <source>
        <dbReference type="ARBA" id="ARBA00005072"/>
    </source>
</evidence>
<evidence type="ECO:0000256" key="8">
    <source>
        <dbReference type="ARBA" id="ARBA00022576"/>
    </source>
</evidence>
<comment type="similarity">
    <text evidence="6">Belongs to the class-IV pyridoxal-phosphate-dependent aminotransferase family.</text>
</comment>
<dbReference type="Proteomes" id="UP001501725">
    <property type="component" value="Unassembled WGS sequence"/>
</dbReference>
<gene>
    <name evidence="16" type="ORF">GCM10023184_15770</name>
</gene>
<keyword evidence="10" id="KW-0808">Transferase</keyword>
<evidence type="ECO:0000256" key="2">
    <source>
        <dbReference type="ARBA" id="ARBA00003109"/>
    </source>
</evidence>
<dbReference type="NCBIfam" id="TIGR01123">
    <property type="entry name" value="ilvE_II"/>
    <property type="match status" value="1"/>
</dbReference>
<proteinExistence type="inferred from homology"/>
<evidence type="ECO:0000256" key="14">
    <source>
        <dbReference type="ARBA" id="ARBA00048798"/>
    </source>
</evidence>
<dbReference type="CDD" id="cd01557">
    <property type="entry name" value="BCAT_beta_family"/>
    <property type="match status" value="1"/>
</dbReference>
<dbReference type="PANTHER" id="PTHR11825:SF44">
    <property type="entry name" value="BRANCHED-CHAIN-AMINO-ACID AMINOTRANSFERASE"/>
    <property type="match status" value="1"/>
</dbReference>
<comment type="cofactor">
    <cofactor evidence="1">
        <name>pyridoxal 5'-phosphate</name>
        <dbReference type="ChEBI" id="CHEBI:597326"/>
    </cofactor>
</comment>
<comment type="pathway">
    <text evidence="4">Amino-acid biosynthesis; L-valine biosynthesis; L-valine from pyruvate: step 4/4.</text>
</comment>
<keyword evidence="12" id="KW-0100">Branched-chain amino acid biosynthesis</keyword>
<dbReference type="Pfam" id="PF01063">
    <property type="entry name" value="Aminotran_4"/>
    <property type="match status" value="1"/>
</dbReference>
<reference evidence="17" key="1">
    <citation type="journal article" date="2019" name="Int. J. Syst. Evol. Microbiol.">
        <title>The Global Catalogue of Microorganisms (GCM) 10K type strain sequencing project: providing services to taxonomists for standard genome sequencing and annotation.</title>
        <authorList>
            <consortium name="The Broad Institute Genomics Platform"/>
            <consortium name="The Broad Institute Genome Sequencing Center for Infectious Disease"/>
            <person name="Wu L."/>
            <person name="Ma J."/>
        </authorList>
    </citation>
    <scope>NUCLEOTIDE SEQUENCE [LARGE SCALE GENOMIC DNA]</scope>
    <source>
        <strain evidence="17">JCM 17919</strain>
    </source>
</reference>
<dbReference type="NCBIfam" id="NF009897">
    <property type="entry name" value="PRK13357.1"/>
    <property type="match status" value="1"/>
</dbReference>
<name>A0ABP8GMN9_9BACT</name>
<accession>A0ABP8GMN9</accession>
<evidence type="ECO:0000256" key="12">
    <source>
        <dbReference type="ARBA" id="ARBA00023304"/>
    </source>
</evidence>
<dbReference type="PIRSF" id="PIRSF006468">
    <property type="entry name" value="BCAT1"/>
    <property type="match status" value="1"/>
</dbReference>
<evidence type="ECO:0000256" key="6">
    <source>
        <dbReference type="ARBA" id="ARBA00009320"/>
    </source>
</evidence>
<dbReference type="InterPro" id="IPR001544">
    <property type="entry name" value="Aminotrans_IV"/>
</dbReference>
<dbReference type="PANTHER" id="PTHR11825">
    <property type="entry name" value="SUBGROUP IIII AMINOTRANSFERASE"/>
    <property type="match status" value="1"/>
</dbReference>
<dbReference type="EC" id="2.6.1.42" evidence="7"/>
<evidence type="ECO:0000256" key="7">
    <source>
        <dbReference type="ARBA" id="ARBA00013053"/>
    </source>
</evidence>
<comment type="pathway">
    <text evidence="5">Amino-acid biosynthesis; L-leucine biosynthesis; L-leucine from 3-methyl-2-oxobutanoate: step 4/4.</text>
</comment>
<evidence type="ECO:0000256" key="9">
    <source>
        <dbReference type="ARBA" id="ARBA00022605"/>
    </source>
</evidence>
<dbReference type="InterPro" id="IPR033939">
    <property type="entry name" value="BCAT_family"/>
</dbReference>
<keyword evidence="17" id="KW-1185">Reference proteome</keyword>
<keyword evidence="8 16" id="KW-0032">Aminotransferase</keyword>
<comment type="catalytic activity">
    <reaction evidence="13">
        <text>L-valine + 2-oxoglutarate = 3-methyl-2-oxobutanoate + L-glutamate</text>
        <dbReference type="Rhea" id="RHEA:24813"/>
        <dbReference type="ChEBI" id="CHEBI:11851"/>
        <dbReference type="ChEBI" id="CHEBI:16810"/>
        <dbReference type="ChEBI" id="CHEBI:29985"/>
        <dbReference type="ChEBI" id="CHEBI:57762"/>
        <dbReference type="EC" id="2.6.1.42"/>
    </reaction>
</comment>
<dbReference type="GO" id="GO:0008483">
    <property type="term" value="F:transaminase activity"/>
    <property type="evidence" value="ECO:0007669"/>
    <property type="project" value="UniProtKB-KW"/>
</dbReference>
<keyword evidence="11" id="KW-0663">Pyridoxal phosphate</keyword>
<evidence type="ECO:0000256" key="4">
    <source>
        <dbReference type="ARBA" id="ARBA00004931"/>
    </source>
</evidence>
<comment type="function">
    <text evidence="2">Acts on leucine, isoleucine and valine.</text>
</comment>
<protein>
    <recommendedName>
        <fullName evidence="7">branched-chain-amino-acid transaminase</fullName>
        <ecNumber evidence="7">2.6.1.42</ecNumber>
    </recommendedName>
</protein>
<dbReference type="InterPro" id="IPR005786">
    <property type="entry name" value="B_amino_transII"/>
</dbReference>
<dbReference type="SUPFAM" id="SSF56752">
    <property type="entry name" value="D-aminoacid aminotransferase-like PLP-dependent enzymes"/>
    <property type="match status" value="1"/>
</dbReference>
<dbReference type="InterPro" id="IPR043132">
    <property type="entry name" value="BCAT-like_C"/>
</dbReference>
<evidence type="ECO:0000256" key="3">
    <source>
        <dbReference type="ARBA" id="ARBA00004824"/>
    </source>
</evidence>
<dbReference type="InterPro" id="IPR036038">
    <property type="entry name" value="Aminotransferase-like"/>
</dbReference>
<sequence length="370" mass="41910">MLATSSMDITISKAGQSKLRDLNLDNIPFGKYFSDHMLEADYENGEWKNVEIKPYQPLLLSPSIAALHYGQAIFEGIKAYKDAEGNPFIFRPQDNFRRFNVSAERMQMPSVPEEIFMEGMKQLIALDANWIPNKEDHSLYIRPFMFSSDELIGVRPSETYKFMILLSPTGPYYNAPMRIYVEEQYVRAVPGGVGYAKAAGNYGASMYATAEAKKKGYDQVLWTDAFEHKYVQEIGTMNVIFIIGDKAVTPDLGAGTILAGVTRDSALTLLEEAGFTVEQRAISIDELIDAYKAGHLFEVFGTGTAATISYIKELRYKDFVMTFNVDEWRTAPTIKKWLTDIREGRREDKYGWMTPVPVEAVPQKKQKARK</sequence>
<comment type="catalytic activity">
    <reaction evidence="15">
        <text>L-leucine + 2-oxoglutarate = 4-methyl-2-oxopentanoate + L-glutamate</text>
        <dbReference type="Rhea" id="RHEA:18321"/>
        <dbReference type="ChEBI" id="CHEBI:16810"/>
        <dbReference type="ChEBI" id="CHEBI:17865"/>
        <dbReference type="ChEBI" id="CHEBI:29985"/>
        <dbReference type="ChEBI" id="CHEBI:57427"/>
        <dbReference type="EC" id="2.6.1.42"/>
    </reaction>
</comment>
<evidence type="ECO:0000256" key="11">
    <source>
        <dbReference type="ARBA" id="ARBA00022898"/>
    </source>
</evidence>